<feature type="transmembrane region" description="Helical" evidence="1">
    <location>
        <begin position="7"/>
        <end position="25"/>
    </location>
</feature>
<dbReference type="Proteomes" id="UP001170954">
    <property type="component" value="Unassembled WGS sequence"/>
</dbReference>
<keyword evidence="1" id="KW-0472">Membrane</keyword>
<proteinExistence type="predicted"/>
<feature type="transmembrane region" description="Helical" evidence="1">
    <location>
        <begin position="37"/>
        <end position="54"/>
    </location>
</feature>
<comment type="caution">
    <text evidence="2">The sequence shown here is derived from an EMBL/GenBank/DDBJ whole genome shotgun (WGS) entry which is preliminary data.</text>
</comment>
<keyword evidence="3" id="KW-1185">Reference proteome</keyword>
<gene>
    <name evidence="2" type="ORF">HX018_02845</name>
</gene>
<name>A0ABT7NJ15_9SPHI</name>
<evidence type="ECO:0000256" key="1">
    <source>
        <dbReference type="SAM" id="Phobius"/>
    </source>
</evidence>
<accession>A0ABT7NJ15</accession>
<reference evidence="2" key="2">
    <citation type="journal article" date="2022" name="Sci. Total Environ.">
        <title>Prevalence, transmission, and molecular epidemiology of tet(X)-positive bacteria among humans, animals, and environmental niches in China: An epidemiological, and genomic-based study.</title>
        <authorList>
            <person name="Dong N."/>
            <person name="Zeng Y."/>
            <person name="Cai C."/>
            <person name="Sun C."/>
            <person name="Lu J."/>
            <person name="Liu C."/>
            <person name="Zhou H."/>
            <person name="Sun Q."/>
            <person name="Shu L."/>
            <person name="Wang H."/>
            <person name="Wang Y."/>
            <person name="Wang S."/>
            <person name="Wu C."/>
            <person name="Chan E.W."/>
            <person name="Chen G."/>
            <person name="Shen Z."/>
            <person name="Chen S."/>
            <person name="Zhang R."/>
        </authorList>
    </citation>
    <scope>NUCLEOTIDE SEQUENCE</scope>
    <source>
        <strain evidence="2">R1692</strain>
    </source>
</reference>
<protein>
    <submittedName>
        <fullName evidence="2">Uncharacterized protein</fullName>
    </submittedName>
</protein>
<keyword evidence="1" id="KW-0812">Transmembrane</keyword>
<evidence type="ECO:0000313" key="3">
    <source>
        <dbReference type="Proteomes" id="UP001170954"/>
    </source>
</evidence>
<dbReference type="RefSeq" id="WP_286650394.1">
    <property type="nucleotide sequence ID" value="NZ_JACAGK010000005.1"/>
</dbReference>
<evidence type="ECO:0000313" key="2">
    <source>
        <dbReference type="EMBL" id="MDM1047184.1"/>
    </source>
</evidence>
<reference evidence="2" key="1">
    <citation type="submission" date="2020-06" db="EMBL/GenBank/DDBJ databases">
        <authorList>
            <person name="Dong N."/>
        </authorList>
    </citation>
    <scope>NUCLEOTIDE SEQUENCE</scope>
    <source>
        <strain evidence="2">R1692</strain>
    </source>
</reference>
<sequence>MRTFWTYFGIFSIIVIAIQAFGYFSADVHDEFDFLTFFKQIVIVLLIATITSFLDRRKKKKTYNEKAS</sequence>
<organism evidence="2 3">
    <name type="scientific">Sphingobacterium hotanense</name>
    <dbReference type="NCBI Taxonomy" id="649196"/>
    <lineage>
        <taxon>Bacteria</taxon>
        <taxon>Pseudomonadati</taxon>
        <taxon>Bacteroidota</taxon>
        <taxon>Sphingobacteriia</taxon>
        <taxon>Sphingobacteriales</taxon>
        <taxon>Sphingobacteriaceae</taxon>
        <taxon>Sphingobacterium</taxon>
    </lineage>
</organism>
<dbReference type="EMBL" id="JACAGK010000005">
    <property type="protein sequence ID" value="MDM1047184.1"/>
    <property type="molecule type" value="Genomic_DNA"/>
</dbReference>
<keyword evidence="1" id="KW-1133">Transmembrane helix</keyword>